<accession>A0A6C1DNW2</accession>
<dbReference type="OrthoDB" id="341421at2759"/>
<dbReference type="InterPro" id="IPR050600">
    <property type="entry name" value="SETD3_SETD6_MTase"/>
</dbReference>
<gene>
    <name evidence="5" type="primary">RKM2_1</name>
    <name evidence="5" type="ORF">GRS66_000937</name>
</gene>
<dbReference type="PIRSF" id="PIRSF027158">
    <property type="entry name" value="Lys_MTase_YDR198C_prd"/>
    <property type="match status" value="1"/>
</dbReference>
<organism evidence="5 6">
    <name type="scientific">Saccharomyces pastorianus</name>
    <name type="common">Lager yeast</name>
    <name type="synonym">Saccharomyces cerevisiae x Saccharomyces eubayanus</name>
    <dbReference type="NCBI Taxonomy" id="27292"/>
    <lineage>
        <taxon>Eukaryota</taxon>
        <taxon>Fungi</taxon>
        <taxon>Dikarya</taxon>
        <taxon>Ascomycota</taxon>
        <taxon>Saccharomycotina</taxon>
        <taxon>Saccharomycetes</taxon>
        <taxon>Saccharomycetales</taxon>
        <taxon>Saccharomycetaceae</taxon>
        <taxon>Saccharomyces</taxon>
    </lineage>
</organism>
<keyword evidence="3" id="KW-0949">S-adenosyl-L-methionine</keyword>
<sequence length="479" mass="55969">MEGKVDVLLTWLKKSDKFYIAPNISICESPETGRGIVLSHGSIRKNDIIVSVPSSKQLNFHTILYHISKFNKELNIPGITIDRKPINYEDNIIEAENKAWADPRYGLYSELSKEFLLSLSSFQLVSFYILVENFLLPKWTHNEIYSDWKPFFDVWPSMEELRSIPAIWNCDPNSRYHSLIEYLPAASRKHMARISGLVREDWETISEVVLKWNEIYGSLSCTKNSDKFTNDELFSLFVHVYFIINSRCLYAKIPLKIEDSSSNFTLVPYVDFMNHICESDLHCYPQLSPQLRSEGENIIGIGQFTIRCGDHLYDNINEELFLNYGAHSNDFLLNEYGFVVDGNKWNYLDISDEIIELIDDDKKEVKTFLLEHDYWGDYTINETDISYRIFVALNYYVTRDERRVRKFIEGYISEDYFKPKISSVLKELLVSLTAKYTKTLSELTEKVSNIEDNLCLQNLITIYEGYIKILTQHLQDLQS</sequence>
<proteinExistence type="predicted"/>
<evidence type="ECO:0000256" key="2">
    <source>
        <dbReference type="ARBA" id="ARBA00022679"/>
    </source>
</evidence>
<evidence type="ECO:0000256" key="1">
    <source>
        <dbReference type="ARBA" id="ARBA00022603"/>
    </source>
</evidence>
<dbReference type="CDD" id="cd19177">
    <property type="entry name" value="SET_SETD4"/>
    <property type="match status" value="1"/>
</dbReference>
<dbReference type="InterPro" id="IPR001214">
    <property type="entry name" value="SET_dom"/>
</dbReference>
<keyword evidence="2 5" id="KW-0808">Transferase</keyword>
<keyword evidence="5" id="KW-0687">Ribonucleoprotein</keyword>
<dbReference type="InterPro" id="IPR016852">
    <property type="entry name" value="SET_MeTrfase"/>
</dbReference>
<dbReference type="InterPro" id="IPR046341">
    <property type="entry name" value="SET_dom_sf"/>
</dbReference>
<dbReference type="Gene3D" id="3.90.1410.10">
    <property type="entry name" value="set domain protein methyltransferase, domain 1"/>
    <property type="match status" value="1"/>
</dbReference>
<dbReference type="InterPro" id="IPR044429">
    <property type="entry name" value="SETD4_SET"/>
</dbReference>
<dbReference type="EMBL" id="CP048985">
    <property type="protein sequence ID" value="QID78718.1"/>
    <property type="molecule type" value="Genomic_DNA"/>
</dbReference>
<protein>
    <submittedName>
        <fullName evidence="5">Ribosomal protein lysine methyltransferase</fullName>
    </submittedName>
</protein>
<dbReference type="Proteomes" id="UP000501346">
    <property type="component" value="Chromosome ScIV"/>
</dbReference>
<feature type="domain" description="SET" evidence="4">
    <location>
        <begin position="22"/>
        <end position="325"/>
    </location>
</feature>
<dbReference type="GO" id="GO:0032259">
    <property type="term" value="P:methylation"/>
    <property type="evidence" value="ECO:0007669"/>
    <property type="project" value="UniProtKB-KW"/>
</dbReference>
<reference evidence="5 6" key="1">
    <citation type="journal article" date="2019" name="BMC Genomics">
        <title>Chromosome level assembly and comparative genome analysis confirm lager-brewing yeasts originated from a single hybridization.</title>
        <authorList>
            <person name="Salazar A.N."/>
            <person name="Gorter de Vries A.R."/>
            <person name="van den Broek M."/>
            <person name="Brouwers N."/>
            <person name="de la Torre Cortes P."/>
            <person name="Kuijpers N.G.A."/>
            <person name="Daran J.G."/>
            <person name="Abeel T."/>
        </authorList>
    </citation>
    <scope>NUCLEOTIDE SEQUENCE [LARGE SCALE GENOMIC DNA]</scope>
    <source>
        <strain evidence="5 6">CBS 1483</strain>
    </source>
</reference>
<dbReference type="AlphaFoldDB" id="A0A6C1DNW2"/>
<dbReference type="GO" id="GO:0016279">
    <property type="term" value="F:protein-lysine N-methyltransferase activity"/>
    <property type="evidence" value="ECO:0007669"/>
    <property type="project" value="InterPro"/>
</dbReference>
<keyword evidence="1 5" id="KW-0489">Methyltransferase</keyword>
<dbReference type="PROSITE" id="PS50280">
    <property type="entry name" value="SET"/>
    <property type="match status" value="1"/>
</dbReference>
<dbReference type="PANTHER" id="PTHR13271:SF47">
    <property type="entry name" value="ACTIN-HISTIDINE N-METHYLTRANSFERASE"/>
    <property type="match status" value="1"/>
</dbReference>
<evidence type="ECO:0000256" key="3">
    <source>
        <dbReference type="ARBA" id="ARBA00022691"/>
    </source>
</evidence>
<keyword evidence="5" id="KW-0689">Ribosomal protein</keyword>
<dbReference type="SUPFAM" id="SSF82199">
    <property type="entry name" value="SET domain"/>
    <property type="match status" value="1"/>
</dbReference>
<dbReference type="GO" id="GO:0005840">
    <property type="term" value="C:ribosome"/>
    <property type="evidence" value="ECO:0007669"/>
    <property type="project" value="UniProtKB-KW"/>
</dbReference>
<keyword evidence="6" id="KW-1185">Reference proteome</keyword>
<evidence type="ECO:0000313" key="5">
    <source>
        <dbReference type="EMBL" id="QID78718.1"/>
    </source>
</evidence>
<evidence type="ECO:0000259" key="4">
    <source>
        <dbReference type="PROSITE" id="PS50280"/>
    </source>
</evidence>
<evidence type="ECO:0000313" key="6">
    <source>
        <dbReference type="Proteomes" id="UP000501346"/>
    </source>
</evidence>
<name>A0A6C1DNW2_SACPS</name>
<dbReference type="PANTHER" id="PTHR13271">
    <property type="entry name" value="UNCHARACTERIZED PUTATIVE METHYLTRANSFERASE"/>
    <property type="match status" value="1"/>
</dbReference>